<accession>A0ABS5BPS2</accession>
<reference evidence="6 7" key="1">
    <citation type="submission" date="2021-04" db="EMBL/GenBank/DDBJ databases">
        <authorList>
            <person name="Ivanova A."/>
        </authorList>
    </citation>
    <scope>NUCLEOTIDE SEQUENCE [LARGE SCALE GENOMIC DNA]</scope>
    <source>
        <strain evidence="6 7">G18</strain>
    </source>
</reference>
<dbReference type="RefSeq" id="WP_210653728.1">
    <property type="nucleotide sequence ID" value="NZ_JAGKQQ010000001.1"/>
</dbReference>
<evidence type="ECO:0000313" key="7">
    <source>
        <dbReference type="Proteomes" id="UP000676565"/>
    </source>
</evidence>
<dbReference type="PRINTS" id="PR00344">
    <property type="entry name" value="BCTRLSENSOR"/>
</dbReference>
<dbReference type="SUPFAM" id="SSF55874">
    <property type="entry name" value="ATPase domain of HSP90 chaperone/DNA topoisomerase II/histidine kinase"/>
    <property type="match status" value="1"/>
</dbReference>
<dbReference type="InterPro" id="IPR036097">
    <property type="entry name" value="HisK_dim/P_sf"/>
</dbReference>
<gene>
    <name evidence="6" type="ORF">J8F10_10250</name>
</gene>
<evidence type="ECO:0000259" key="5">
    <source>
        <dbReference type="PROSITE" id="PS50109"/>
    </source>
</evidence>
<feature type="region of interest" description="Disordered" evidence="4">
    <location>
        <begin position="1"/>
        <end position="20"/>
    </location>
</feature>
<evidence type="ECO:0000256" key="4">
    <source>
        <dbReference type="SAM" id="MobiDB-lite"/>
    </source>
</evidence>
<dbReference type="PROSITE" id="PS50109">
    <property type="entry name" value="HIS_KIN"/>
    <property type="match status" value="1"/>
</dbReference>
<dbReference type="Pfam" id="PF02518">
    <property type="entry name" value="HATPase_c"/>
    <property type="match status" value="1"/>
</dbReference>
<evidence type="ECO:0000256" key="2">
    <source>
        <dbReference type="ARBA" id="ARBA00012438"/>
    </source>
</evidence>
<evidence type="ECO:0000313" key="6">
    <source>
        <dbReference type="EMBL" id="MBP3955661.1"/>
    </source>
</evidence>
<dbReference type="PANTHER" id="PTHR43065:SF42">
    <property type="entry name" value="TWO-COMPONENT SENSOR PPRA"/>
    <property type="match status" value="1"/>
</dbReference>
<comment type="catalytic activity">
    <reaction evidence="1">
        <text>ATP + protein L-histidine = ADP + protein N-phospho-L-histidine.</text>
        <dbReference type="EC" id="2.7.13.3"/>
    </reaction>
</comment>
<dbReference type="CDD" id="cd00082">
    <property type="entry name" value="HisKA"/>
    <property type="match status" value="1"/>
</dbReference>
<evidence type="ECO:0000256" key="3">
    <source>
        <dbReference type="ARBA" id="ARBA00022553"/>
    </source>
</evidence>
<organism evidence="6 7">
    <name type="scientific">Gemmata palustris</name>
    <dbReference type="NCBI Taxonomy" id="2822762"/>
    <lineage>
        <taxon>Bacteria</taxon>
        <taxon>Pseudomonadati</taxon>
        <taxon>Planctomycetota</taxon>
        <taxon>Planctomycetia</taxon>
        <taxon>Gemmatales</taxon>
        <taxon>Gemmataceae</taxon>
        <taxon>Gemmata</taxon>
    </lineage>
</organism>
<proteinExistence type="predicted"/>
<comment type="caution">
    <text evidence="6">The sequence shown here is derived from an EMBL/GenBank/DDBJ whole genome shotgun (WGS) entry which is preliminary data.</text>
</comment>
<dbReference type="InterPro" id="IPR004358">
    <property type="entry name" value="Sig_transdc_His_kin-like_C"/>
</dbReference>
<name>A0ABS5BPS2_9BACT</name>
<keyword evidence="3" id="KW-0597">Phosphoprotein</keyword>
<dbReference type="InterPro" id="IPR003661">
    <property type="entry name" value="HisK_dim/P_dom"/>
</dbReference>
<dbReference type="EC" id="2.7.13.3" evidence="2"/>
<dbReference type="InterPro" id="IPR003594">
    <property type="entry name" value="HATPase_dom"/>
</dbReference>
<sequence>MLPPLSPAALKAAAPDPDPLDARAEEYARQAQKMEALGRVAVEVAHDFNNLLTAINGFAELVADLLPEDSPAREPARQIRLAGQKAVALTQQLVTFGRPNGNKPPVDLNDVLHELAPIMDRLVGPGVVLAVAPGPELWVTGADAGSVEQVILNLCANARDAMPGGGQLCIETANVAPEDPGGIGYVLLAVTDTGEGMATEVRARLFEPFYTTKPPARGSGLGLATVFGVVQRAGGRVNVSSQPGRGTRFEVYLPRKTESASDLT</sequence>
<dbReference type="SUPFAM" id="SSF47384">
    <property type="entry name" value="Homodimeric domain of signal transducing histidine kinase"/>
    <property type="match status" value="1"/>
</dbReference>
<dbReference type="SMART" id="SM00387">
    <property type="entry name" value="HATPase_c"/>
    <property type="match status" value="1"/>
</dbReference>
<protein>
    <recommendedName>
        <fullName evidence="2">histidine kinase</fullName>
        <ecNumber evidence="2">2.7.13.3</ecNumber>
    </recommendedName>
</protein>
<dbReference type="Proteomes" id="UP000676565">
    <property type="component" value="Unassembled WGS sequence"/>
</dbReference>
<dbReference type="InterPro" id="IPR036890">
    <property type="entry name" value="HATPase_C_sf"/>
</dbReference>
<keyword evidence="7" id="KW-1185">Reference proteome</keyword>
<dbReference type="Gene3D" id="3.30.565.10">
    <property type="entry name" value="Histidine kinase-like ATPase, C-terminal domain"/>
    <property type="match status" value="1"/>
</dbReference>
<feature type="domain" description="Histidine kinase" evidence="5">
    <location>
        <begin position="43"/>
        <end position="257"/>
    </location>
</feature>
<dbReference type="EMBL" id="JAGKQQ010000001">
    <property type="protein sequence ID" value="MBP3955661.1"/>
    <property type="molecule type" value="Genomic_DNA"/>
</dbReference>
<evidence type="ECO:0000256" key="1">
    <source>
        <dbReference type="ARBA" id="ARBA00000085"/>
    </source>
</evidence>
<dbReference type="InterPro" id="IPR005467">
    <property type="entry name" value="His_kinase_dom"/>
</dbReference>
<dbReference type="PANTHER" id="PTHR43065">
    <property type="entry name" value="SENSOR HISTIDINE KINASE"/>
    <property type="match status" value="1"/>
</dbReference>
<dbReference type="Gene3D" id="1.10.287.130">
    <property type="match status" value="1"/>
</dbReference>